<accession>A0A367RLG0</accession>
<dbReference type="Pfam" id="PF14497">
    <property type="entry name" value="GST_C_3"/>
    <property type="match status" value="1"/>
</dbReference>
<dbReference type="GO" id="GO:0016740">
    <property type="term" value="F:transferase activity"/>
    <property type="evidence" value="ECO:0007669"/>
    <property type="project" value="UniProtKB-KW"/>
</dbReference>
<dbReference type="FunFam" id="3.40.30.10:FF:000039">
    <property type="entry name" value="Glutathione S-transferase domain"/>
    <property type="match status" value="1"/>
</dbReference>
<dbReference type="SFLD" id="SFLDG01150">
    <property type="entry name" value="Main.1:_Beta-like"/>
    <property type="match status" value="1"/>
</dbReference>
<dbReference type="CDD" id="cd03046">
    <property type="entry name" value="GST_N_GTT1_like"/>
    <property type="match status" value="1"/>
</dbReference>
<dbReference type="InterPro" id="IPR004045">
    <property type="entry name" value="Glutathione_S-Trfase_N"/>
</dbReference>
<dbReference type="Pfam" id="PF02798">
    <property type="entry name" value="GST_N"/>
    <property type="match status" value="1"/>
</dbReference>
<proteinExistence type="inferred from homology"/>
<dbReference type="PANTHER" id="PTHR44051:SF8">
    <property type="entry name" value="GLUTATHIONE S-TRANSFERASE GSTA"/>
    <property type="match status" value="1"/>
</dbReference>
<dbReference type="SFLD" id="SFLDS00019">
    <property type="entry name" value="Glutathione_Transferase_(cytos"/>
    <property type="match status" value="1"/>
</dbReference>
<comment type="caution">
    <text evidence="5">The sequence shown here is derived from an EMBL/GenBank/DDBJ whole genome shotgun (WGS) entry which is preliminary data.</text>
</comment>
<reference evidence="5 6" key="1">
    <citation type="submission" date="2016-04" db="EMBL/GenBank/DDBJ databases">
        <authorList>
            <person name="Evans L.H."/>
            <person name="Alamgir A."/>
            <person name="Owens N."/>
            <person name="Weber N.D."/>
            <person name="Virtaneva K."/>
            <person name="Barbian K."/>
            <person name="Babar A."/>
            <person name="Rosenke K."/>
        </authorList>
    </citation>
    <scope>NUCLEOTIDE SEQUENCE [LARGE SCALE GENOMIC DNA]</scope>
    <source>
        <strain evidence="5">NIES-2108</strain>
    </source>
</reference>
<keyword evidence="2 5" id="KW-0808">Transferase</keyword>
<dbReference type="AlphaFoldDB" id="A0A367RLG0"/>
<feature type="domain" description="GST C-terminal" evidence="4">
    <location>
        <begin position="82"/>
        <end position="185"/>
    </location>
</feature>
<evidence type="ECO:0000259" key="4">
    <source>
        <dbReference type="PROSITE" id="PS50405"/>
    </source>
</evidence>
<dbReference type="Gene3D" id="3.40.30.10">
    <property type="entry name" value="Glutaredoxin"/>
    <property type="match status" value="1"/>
</dbReference>
<dbReference type="SUPFAM" id="SSF52833">
    <property type="entry name" value="Thioredoxin-like"/>
    <property type="match status" value="1"/>
</dbReference>
<dbReference type="InterPro" id="IPR010987">
    <property type="entry name" value="Glutathione-S-Trfase_C-like"/>
</dbReference>
<comment type="similarity">
    <text evidence="1">Belongs to the GST superfamily.</text>
</comment>
<dbReference type="EMBL" id="LXQE01000147">
    <property type="protein sequence ID" value="RCJ36859.1"/>
    <property type="molecule type" value="Genomic_DNA"/>
</dbReference>
<dbReference type="SFLD" id="SFLDG00358">
    <property type="entry name" value="Main_(cytGST)"/>
    <property type="match status" value="1"/>
</dbReference>
<evidence type="ECO:0000313" key="6">
    <source>
        <dbReference type="Proteomes" id="UP000252085"/>
    </source>
</evidence>
<dbReference type="InterPro" id="IPR004046">
    <property type="entry name" value="GST_C"/>
</dbReference>
<dbReference type="PANTHER" id="PTHR44051">
    <property type="entry name" value="GLUTATHIONE S-TRANSFERASE-RELATED"/>
    <property type="match status" value="1"/>
</dbReference>
<protein>
    <submittedName>
        <fullName evidence="5">Glutathione S-transferase</fullName>
    </submittedName>
</protein>
<organism evidence="5 6">
    <name type="scientific">Nostoc punctiforme NIES-2108</name>
    <dbReference type="NCBI Taxonomy" id="1356359"/>
    <lineage>
        <taxon>Bacteria</taxon>
        <taxon>Bacillati</taxon>
        <taxon>Cyanobacteriota</taxon>
        <taxon>Cyanophyceae</taxon>
        <taxon>Nostocales</taxon>
        <taxon>Nostocaceae</taxon>
        <taxon>Nostoc</taxon>
    </lineage>
</organism>
<dbReference type="InterPro" id="IPR040079">
    <property type="entry name" value="Glutathione_S-Trfase"/>
</dbReference>
<dbReference type="PROSITE" id="PS50405">
    <property type="entry name" value="GST_CTER"/>
    <property type="match status" value="1"/>
</dbReference>
<dbReference type="InterPro" id="IPR036249">
    <property type="entry name" value="Thioredoxin-like_sf"/>
</dbReference>
<gene>
    <name evidence="5" type="ORF">A6769_15315</name>
</gene>
<dbReference type="SUPFAM" id="SSF47616">
    <property type="entry name" value="GST C-terminal domain-like"/>
    <property type="match status" value="1"/>
</dbReference>
<dbReference type="PROSITE" id="PS50404">
    <property type="entry name" value="GST_NTER"/>
    <property type="match status" value="1"/>
</dbReference>
<dbReference type="InterPro" id="IPR036282">
    <property type="entry name" value="Glutathione-S-Trfase_C_sf"/>
</dbReference>
<dbReference type="Proteomes" id="UP000252085">
    <property type="component" value="Unassembled WGS sequence"/>
</dbReference>
<evidence type="ECO:0000259" key="3">
    <source>
        <dbReference type="PROSITE" id="PS50404"/>
    </source>
</evidence>
<dbReference type="Gene3D" id="1.20.1050.10">
    <property type="match status" value="1"/>
</dbReference>
<sequence>MLKLYGGARSRASIVHWYLEELGIPYEFVKLDMQAGEHLQPAYLAINPFGKVPAIVDEDFQLWESGAILLYLADKYSKTPLSLQERAVFSQWVLFANATLAPGIFGEENREREMPRLLTPLNEIFSKQPFLLGNEFTVADVAVGSILNYIPMILKLDLSPYPAVLSYMKQLSERPAFQRSIGGRT</sequence>
<evidence type="ECO:0000256" key="2">
    <source>
        <dbReference type="ARBA" id="ARBA00022679"/>
    </source>
</evidence>
<evidence type="ECO:0000313" key="5">
    <source>
        <dbReference type="EMBL" id="RCJ36859.1"/>
    </source>
</evidence>
<feature type="domain" description="GST N-terminal" evidence="3">
    <location>
        <begin position="1"/>
        <end position="80"/>
    </location>
</feature>
<name>A0A367RLG0_NOSPU</name>
<evidence type="ECO:0000256" key="1">
    <source>
        <dbReference type="ARBA" id="ARBA00007409"/>
    </source>
</evidence>